<keyword evidence="16" id="KW-0391">Immunity</keyword>
<dbReference type="GO" id="GO:0004674">
    <property type="term" value="F:protein serine/threonine kinase activity"/>
    <property type="evidence" value="ECO:0007669"/>
    <property type="project" value="UniProtKB-KW"/>
</dbReference>
<organism evidence="24 25">
    <name type="scientific">Trichonephila clavata</name>
    <name type="common">Joro spider</name>
    <name type="synonym">Nephila clavata</name>
    <dbReference type="NCBI Taxonomy" id="2740835"/>
    <lineage>
        <taxon>Eukaryota</taxon>
        <taxon>Metazoa</taxon>
        <taxon>Ecdysozoa</taxon>
        <taxon>Arthropoda</taxon>
        <taxon>Chelicerata</taxon>
        <taxon>Arachnida</taxon>
        <taxon>Araneae</taxon>
        <taxon>Araneomorphae</taxon>
        <taxon>Entelegynae</taxon>
        <taxon>Araneoidea</taxon>
        <taxon>Nephilidae</taxon>
        <taxon>Trichonephila</taxon>
    </lineage>
</organism>
<evidence type="ECO:0000256" key="12">
    <source>
        <dbReference type="ARBA" id="ARBA00022741"/>
    </source>
</evidence>
<evidence type="ECO:0000313" key="25">
    <source>
        <dbReference type="Proteomes" id="UP000887116"/>
    </source>
</evidence>
<evidence type="ECO:0000256" key="10">
    <source>
        <dbReference type="ARBA" id="ARBA00022679"/>
    </source>
</evidence>
<keyword evidence="11" id="KW-0479">Metal-binding</keyword>
<dbReference type="Proteomes" id="UP000887116">
    <property type="component" value="Unassembled WGS sequence"/>
</dbReference>
<dbReference type="GO" id="GO:0005524">
    <property type="term" value="F:ATP binding"/>
    <property type="evidence" value="ECO:0007669"/>
    <property type="project" value="UniProtKB-KW"/>
</dbReference>
<dbReference type="InterPro" id="IPR000687">
    <property type="entry name" value="RIO_kinase"/>
</dbReference>
<dbReference type="PANTHER" id="PTHR45723">
    <property type="entry name" value="SERINE/THREONINE-PROTEIN KINASE RIO1"/>
    <property type="match status" value="1"/>
</dbReference>
<evidence type="ECO:0000256" key="14">
    <source>
        <dbReference type="ARBA" id="ARBA00022840"/>
    </source>
</evidence>
<dbReference type="InterPro" id="IPR017406">
    <property type="entry name" value="Ser/Thr_kinase_Rio3"/>
</dbReference>
<dbReference type="GO" id="GO:0045087">
    <property type="term" value="P:innate immune response"/>
    <property type="evidence" value="ECO:0007669"/>
    <property type="project" value="UniProtKB-KW"/>
</dbReference>
<dbReference type="FunFam" id="3.30.200.20:FF:000200">
    <property type="entry name" value="Serine/threonine-protein kinase RIO3"/>
    <property type="match status" value="1"/>
</dbReference>
<reference evidence="24" key="1">
    <citation type="submission" date="2020-07" db="EMBL/GenBank/DDBJ databases">
        <title>Multicomponent nature underlies the extraordinary mechanical properties of spider dragline silk.</title>
        <authorList>
            <person name="Kono N."/>
            <person name="Nakamura H."/>
            <person name="Mori M."/>
            <person name="Yoshida Y."/>
            <person name="Ohtoshi R."/>
            <person name="Malay A.D."/>
            <person name="Moran D.A.P."/>
            <person name="Tomita M."/>
            <person name="Numata K."/>
            <person name="Arakawa K."/>
        </authorList>
    </citation>
    <scope>NUCLEOTIDE SEQUENCE</scope>
</reference>
<feature type="domain" description="RIO kinase" evidence="23">
    <location>
        <begin position="280"/>
        <end position="501"/>
    </location>
</feature>
<proteinExistence type="inferred from homology"/>
<comment type="subcellular location">
    <subcellularLocation>
        <location evidence="2">Cytoplasm</location>
    </subcellularLocation>
</comment>
<evidence type="ECO:0000256" key="15">
    <source>
        <dbReference type="ARBA" id="ARBA00022842"/>
    </source>
</evidence>
<keyword evidence="6" id="KW-0690">Ribosome biogenesis</keyword>
<evidence type="ECO:0000256" key="5">
    <source>
        <dbReference type="ARBA" id="ARBA00022490"/>
    </source>
</evidence>
<dbReference type="InterPro" id="IPR018934">
    <property type="entry name" value="RIO_dom"/>
</dbReference>
<evidence type="ECO:0000256" key="13">
    <source>
        <dbReference type="ARBA" id="ARBA00022777"/>
    </source>
</evidence>
<evidence type="ECO:0000256" key="9">
    <source>
        <dbReference type="ARBA" id="ARBA00022588"/>
    </source>
</evidence>
<dbReference type="GO" id="GO:0051607">
    <property type="term" value="P:defense response to virus"/>
    <property type="evidence" value="ECO:0007669"/>
    <property type="project" value="UniProtKB-KW"/>
</dbReference>
<dbReference type="Gene3D" id="1.10.510.10">
    <property type="entry name" value="Transferase(Phosphotransferase) domain 1"/>
    <property type="match status" value="1"/>
</dbReference>
<dbReference type="EMBL" id="BMAO01021976">
    <property type="protein sequence ID" value="GFQ78902.1"/>
    <property type="molecule type" value="Genomic_DNA"/>
</dbReference>
<keyword evidence="12" id="KW-0547">Nucleotide-binding</keyword>
<evidence type="ECO:0000256" key="7">
    <source>
        <dbReference type="ARBA" id="ARBA00022527"/>
    </source>
</evidence>
<dbReference type="GO" id="GO:0046872">
    <property type="term" value="F:metal ion binding"/>
    <property type="evidence" value="ECO:0007669"/>
    <property type="project" value="UniProtKB-KW"/>
</dbReference>
<evidence type="ECO:0000256" key="1">
    <source>
        <dbReference type="ARBA" id="ARBA00001946"/>
    </source>
</evidence>
<dbReference type="GO" id="GO:0005737">
    <property type="term" value="C:cytoplasm"/>
    <property type="evidence" value="ECO:0007669"/>
    <property type="project" value="UniProtKB-SubCell"/>
</dbReference>
<evidence type="ECO:0000256" key="8">
    <source>
        <dbReference type="ARBA" id="ARBA00022553"/>
    </source>
</evidence>
<keyword evidence="8" id="KW-0597">Phosphoprotein</keyword>
<evidence type="ECO:0000256" key="17">
    <source>
        <dbReference type="ARBA" id="ARBA00023118"/>
    </source>
</evidence>
<dbReference type="Gene3D" id="3.30.200.20">
    <property type="entry name" value="Phosphorylase Kinase, domain 1"/>
    <property type="match status" value="1"/>
</dbReference>
<dbReference type="InterPro" id="IPR011009">
    <property type="entry name" value="Kinase-like_dom_sf"/>
</dbReference>
<keyword evidence="5" id="KW-0963">Cytoplasm</keyword>
<gene>
    <name evidence="24" type="primary">RIOK3</name>
    <name evidence="24" type="ORF">TNCT_16621</name>
</gene>
<dbReference type="Pfam" id="PF01163">
    <property type="entry name" value="RIO1"/>
    <property type="match status" value="1"/>
</dbReference>
<dbReference type="OrthoDB" id="6431130at2759"/>
<evidence type="ECO:0000259" key="23">
    <source>
        <dbReference type="SMART" id="SM00090"/>
    </source>
</evidence>
<dbReference type="InterPro" id="IPR018935">
    <property type="entry name" value="RIO_kinase_CS"/>
</dbReference>
<evidence type="ECO:0000256" key="20">
    <source>
        <dbReference type="ARBA" id="ARBA00064322"/>
    </source>
</evidence>
<dbReference type="SMART" id="SM00090">
    <property type="entry name" value="RIO"/>
    <property type="match status" value="1"/>
</dbReference>
<comment type="cofactor">
    <cofactor evidence="1">
        <name>Mg(2+)</name>
        <dbReference type="ChEBI" id="CHEBI:18420"/>
    </cofactor>
</comment>
<dbReference type="InterPro" id="IPR051272">
    <property type="entry name" value="RIO-type_Ser/Thr_kinase"/>
</dbReference>
<evidence type="ECO:0000256" key="19">
    <source>
        <dbReference type="ARBA" id="ARBA00048679"/>
    </source>
</evidence>
<dbReference type="SUPFAM" id="SSF56112">
    <property type="entry name" value="Protein kinase-like (PK-like)"/>
    <property type="match status" value="1"/>
</dbReference>
<protein>
    <recommendedName>
        <fullName evidence="21">Serine/threonine-protein kinase RIO3</fullName>
        <ecNumber evidence="4">2.7.11.1</ecNumber>
    </recommendedName>
    <alternativeName>
        <fullName evidence="22">RIO kinase 3</fullName>
    </alternativeName>
</protein>
<dbReference type="GO" id="GO:0042254">
    <property type="term" value="P:ribosome biogenesis"/>
    <property type="evidence" value="ECO:0007669"/>
    <property type="project" value="UniProtKB-KW"/>
</dbReference>
<evidence type="ECO:0000256" key="21">
    <source>
        <dbReference type="ARBA" id="ARBA00068351"/>
    </source>
</evidence>
<accession>A0A8X6HPZ9</accession>
<keyword evidence="7" id="KW-0723">Serine/threonine-protein kinase</keyword>
<evidence type="ECO:0000256" key="2">
    <source>
        <dbReference type="ARBA" id="ARBA00004496"/>
    </source>
</evidence>
<dbReference type="PROSITE" id="PS01245">
    <property type="entry name" value="RIO1"/>
    <property type="match status" value="1"/>
</dbReference>
<dbReference type="AlphaFoldDB" id="A0A8X6HPZ9"/>
<keyword evidence="13" id="KW-0418">Kinase</keyword>
<evidence type="ECO:0000256" key="18">
    <source>
        <dbReference type="ARBA" id="ARBA00047899"/>
    </source>
</evidence>
<keyword evidence="25" id="KW-1185">Reference proteome</keyword>
<feature type="non-terminal residue" evidence="24">
    <location>
        <position position="501"/>
    </location>
</feature>
<comment type="catalytic activity">
    <reaction evidence="18">
        <text>L-threonyl-[protein] + ATP = O-phospho-L-threonyl-[protein] + ADP + H(+)</text>
        <dbReference type="Rhea" id="RHEA:46608"/>
        <dbReference type="Rhea" id="RHEA-COMP:11060"/>
        <dbReference type="Rhea" id="RHEA-COMP:11605"/>
        <dbReference type="ChEBI" id="CHEBI:15378"/>
        <dbReference type="ChEBI" id="CHEBI:30013"/>
        <dbReference type="ChEBI" id="CHEBI:30616"/>
        <dbReference type="ChEBI" id="CHEBI:61977"/>
        <dbReference type="ChEBI" id="CHEBI:456216"/>
        <dbReference type="EC" id="2.7.11.1"/>
    </reaction>
</comment>
<keyword evidence="17" id="KW-0051">Antiviral defense</keyword>
<keyword evidence="15" id="KW-0460">Magnesium</keyword>
<dbReference type="PIRSF" id="PIRSF038146">
    <property type="entry name" value="Ser/Thr_PK_RIO3"/>
    <property type="match status" value="1"/>
</dbReference>
<evidence type="ECO:0000256" key="6">
    <source>
        <dbReference type="ARBA" id="ARBA00022517"/>
    </source>
</evidence>
<evidence type="ECO:0000256" key="11">
    <source>
        <dbReference type="ARBA" id="ARBA00022723"/>
    </source>
</evidence>
<evidence type="ECO:0000256" key="3">
    <source>
        <dbReference type="ARBA" id="ARBA00009196"/>
    </source>
</evidence>
<evidence type="ECO:0000313" key="24">
    <source>
        <dbReference type="EMBL" id="GFQ78902.1"/>
    </source>
</evidence>
<comment type="subunit">
    <text evidence="20">Interacts with CASP10. Interacts with IRF3; RIOK3 probably mediates the interaction of TBK1 with IRF3. Associated with 40S pre-ribosomal particles.</text>
</comment>
<name>A0A8X6HPZ9_TRICU</name>
<keyword evidence="14" id="KW-0067">ATP-binding</keyword>
<sequence>MRTLISVSCVSRLLRFVRKKTRPTRCQELYSMEPADVLIAPPLMNPIPDPISTPNVTKEVKPASACPWGKIKTAEAVSLNDVMSEQLISSFVEKEKIIPNSPVYVDDFIGCGEEVIDCGEAVMDCSDDLLLAKMLQLEFDKEHDEMLKREESKYNGESKVKVSFGKFLCLPAECHSSDEDENKEYILEQNEKCHWQAFEQAEKDFQAVGRSGVSRQGNVTTTKHDLNISARRNAGRLMELHCDIPIGDGGKFDMKLPNNVFSALRRHAKAECKRRYRFHEKKEKSTIEKALDEKTQIILFKMLNNQTLDSLTGCISTGKEACVYHAFSYPEEESTVPVEYAIKVFKTSLNEFKNREQYIKDDHRFKNRLTKQNPQKVIHIWAEKEMRNLQRMKEGNIPCPEMIALKKHVLVMSFIGKDSLPAPKLKDIELPFEDMTIIFEQTLEIMRNLYFKCKLVHADFSEYNLLWHDEKTWVIDVSQAVDIAHSQAEEFLLRDCTNVST</sequence>
<evidence type="ECO:0000256" key="4">
    <source>
        <dbReference type="ARBA" id="ARBA00012513"/>
    </source>
</evidence>
<comment type="similarity">
    <text evidence="3">Belongs to the protein kinase superfamily. RIO-type Ser/Thr kinase family.</text>
</comment>
<evidence type="ECO:0000256" key="16">
    <source>
        <dbReference type="ARBA" id="ARBA00022859"/>
    </source>
</evidence>
<dbReference type="EC" id="2.7.11.1" evidence="4"/>
<comment type="caution">
    <text evidence="24">The sequence shown here is derived from an EMBL/GenBank/DDBJ whole genome shotgun (WGS) entry which is preliminary data.</text>
</comment>
<keyword evidence="9" id="KW-0399">Innate immunity</keyword>
<evidence type="ECO:0000256" key="22">
    <source>
        <dbReference type="ARBA" id="ARBA00076006"/>
    </source>
</evidence>
<keyword evidence="10" id="KW-0808">Transferase</keyword>
<comment type="catalytic activity">
    <reaction evidence="19">
        <text>L-seryl-[protein] + ATP = O-phospho-L-seryl-[protein] + ADP + H(+)</text>
        <dbReference type="Rhea" id="RHEA:17989"/>
        <dbReference type="Rhea" id="RHEA-COMP:9863"/>
        <dbReference type="Rhea" id="RHEA-COMP:11604"/>
        <dbReference type="ChEBI" id="CHEBI:15378"/>
        <dbReference type="ChEBI" id="CHEBI:29999"/>
        <dbReference type="ChEBI" id="CHEBI:30616"/>
        <dbReference type="ChEBI" id="CHEBI:83421"/>
        <dbReference type="ChEBI" id="CHEBI:456216"/>
        <dbReference type="EC" id="2.7.11.1"/>
    </reaction>
</comment>